<dbReference type="Proteomes" id="UP001054252">
    <property type="component" value="Unassembled WGS sequence"/>
</dbReference>
<organism evidence="1 2">
    <name type="scientific">Rubroshorea leprosula</name>
    <dbReference type="NCBI Taxonomy" id="152421"/>
    <lineage>
        <taxon>Eukaryota</taxon>
        <taxon>Viridiplantae</taxon>
        <taxon>Streptophyta</taxon>
        <taxon>Embryophyta</taxon>
        <taxon>Tracheophyta</taxon>
        <taxon>Spermatophyta</taxon>
        <taxon>Magnoliopsida</taxon>
        <taxon>eudicotyledons</taxon>
        <taxon>Gunneridae</taxon>
        <taxon>Pentapetalae</taxon>
        <taxon>rosids</taxon>
        <taxon>malvids</taxon>
        <taxon>Malvales</taxon>
        <taxon>Dipterocarpaceae</taxon>
        <taxon>Rubroshorea</taxon>
    </lineage>
</organism>
<gene>
    <name evidence="1" type="ORF">SLEP1_g46717</name>
</gene>
<evidence type="ECO:0000313" key="1">
    <source>
        <dbReference type="EMBL" id="GKV38856.1"/>
    </source>
</evidence>
<sequence length="79" mass="8976">MAYLPHFEARSWPSFHTSQTELSSNTDSLSIRLFGCHFLRSPHQCRPQVTRSVPRREKLTSLVFLLSVAQGHNPGKGKI</sequence>
<name>A0AAV5LN66_9ROSI</name>
<reference evidence="1 2" key="1">
    <citation type="journal article" date="2021" name="Commun. Biol.">
        <title>The genome of Shorea leprosula (Dipterocarpaceae) highlights the ecological relevance of drought in aseasonal tropical rainforests.</title>
        <authorList>
            <person name="Ng K.K.S."/>
            <person name="Kobayashi M.J."/>
            <person name="Fawcett J.A."/>
            <person name="Hatakeyama M."/>
            <person name="Paape T."/>
            <person name="Ng C.H."/>
            <person name="Ang C.C."/>
            <person name="Tnah L.H."/>
            <person name="Lee C.T."/>
            <person name="Nishiyama T."/>
            <person name="Sese J."/>
            <person name="O'Brien M.J."/>
            <person name="Copetti D."/>
            <person name="Mohd Noor M.I."/>
            <person name="Ong R.C."/>
            <person name="Putra M."/>
            <person name="Sireger I.Z."/>
            <person name="Indrioko S."/>
            <person name="Kosugi Y."/>
            <person name="Izuno A."/>
            <person name="Isagi Y."/>
            <person name="Lee S.L."/>
            <person name="Shimizu K.K."/>
        </authorList>
    </citation>
    <scope>NUCLEOTIDE SEQUENCE [LARGE SCALE GENOMIC DNA]</scope>
    <source>
        <strain evidence="1">214</strain>
    </source>
</reference>
<accession>A0AAV5LN66</accession>
<evidence type="ECO:0000313" key="2">
    <source>
        <dbReference type="Proteomes" id="UP001054252"/>
    </source>
</evidence>
<protein>
    <submittedName>
        <fullName evidence="1">Uncharacterized protein</fullName>
    </submittedName>
</protein>
<dbReference type="EMBL" id="BPVZ01000131">
    <property type="protein sequence ID" value="GKV38856.1"/>
    <property type="molecule type" value="Genomic_DNA"/>
</dbReference>
<proteinExistence type="predicted"/>
<dbReference type="AlphaFoldDB" id="A0AAV5LN66"/>
<keyword evidence="2" id="KW-1185">Reference proteome</keyword>
<comment type="caution">
    <text evidence="1">The sequence shown here is derived from an EMBL/GenBank/DDBJ whole genome shotgun (WGS) entry which is preliminary data.</text>
</comment>